<name>A0A6M3KFP8_9ZZZZ</name>
<gene>
    <name evidence="2" type="ORF">MM415A00651_0010</name>
    <name evidence="1" type="ORF">MM415B00931_0025</name>
</gene>
<organism evidence="2">
    <name type="scientific">viral metagenome</name>
    <dbReference type="NCBI Taxonomy" id="1070528"/>
    <lineage>
        <taxon>unclassified sequences</taxon>
        <taxon>metagenomes</taxon>
        <taxon>organismal metagenomes</taxon>
    </lineage>
</organism>
<protein>
    <submittedName>
        <fullName evidence="2">Uncharacterized protein</fullName>
    </submittedName>
</protein>
<reference evidence="2" key="1">
    <citation type="submission" date="2020-03" db="EMBL/GenBank/DDBJ databases">
        <title>The deep terrestrial virosphere.</title>
        <authorList>
            <person name="Holmfeldt K."/>
            <person name="Nilsson E."/>
            <person name="Simone D."/>
            <person name="Lopez-Fernandez M."/>
            <person name="Wu X."/>
            <person name="de Brujin I."/>
            <person name="Lundin D."/>
            <person name="Andersson A."/>
            <person name="Bertilsson S."/>
            <person name="Dopson M."/>
        </authorList>
    </citation>
    <scope>NUCLEOTIDE SEQUENCE</scope>
    <source>
        <strain evidence="2">MM415A00651</strain>
        <strain evidence="1">MM415B00931</strain>
    </source>
</reference>
<evidence type="ECO:0000313" key="2">
    <source>
        <dbReference type="EMBL" id="QJA80797.1"/>
    </source>
</evidence>
<proteinExistence type="predicted"/>
<dbReference type="EMBL" id="MT142436">
    <property type="protein sequence ID" value="QJA80797.1"/>
    <property type="molecule type" value="Genomic_DNA"/>
</dbReference>
<sequence>MVKKISLLLVILLLASPIFVYADRNTSTIKSYTATTLVQRGDWKIYRITFVATANGGAFTVYDATDADGIATTTVKTEGSEATSLNGKTLDFNNKPLEGSTGLYIHISNANVVIEYE</sequence>
<dbReference type="EMBL" id="MT141443">
    <property type="protein sequence ID" value="QJA61504.1"/>
    <property type="molecule type" value="Genomic_DNA"/>
</dbReference>
<evidence type="ECO:0000313" key="1">
    <source>
        <dbReference type="EMBL" id="QJA61504.1"/>
    </source>
</evidence>
<accession>A0A6M3KFP8</accession>
<dbReference type="AlphaFoldDB" id="A0A6M3KFP8"/>